<feature type="transmembrane region" description="Helical" evidence="1">
    <location>
        <begin position="106"/>
        <end position="127"/>
    </location>
</feature>
<keyword evidence="3" id="KW-1185">Reference proteome</keyword>
<reference evidence="2" key="1">
    <citation type="submission" date="2023-03" db="EMBL/GenBank/DDBJ databases">
        <title>Massive genome expansion in bonnet fungi (Mycena s.s.) driven by repeated elements and novel gene families across ecological guilds.</title>
        <authorList>
            <consortium name="Lawrence Berkeley National Laboratory"/>
            <person name="Harder C.B."/>
            <person name="Miyauchi S."/>
            <person name="Viragh M."/>
            <person name="Kuo A."/>
            <person name="Thoen E."/>
            <person name="Andreopoulos B."/>
            <person name="Lu D."/>
            <person name="Skrede I."/>
            <person name="Drula E."/>
            <person name="Henrissat B."/>
            <person name="Morin E."/>
            <person name="Kohler A."/>
            <person name="Barry K."/>
            <person name="LaButti K."/>
            <person name="Morin E."/>
            <person name="Salamov A."/>
            <person name="Lipzen A."/>
            <person name="Mereny Z."/>
            <person name="Hegedus B."/>
            <person name="Baldrian P."/>
            <person name="Stursova M."/>
            <person name="Weitz H."/>
            <person name="Taylor A."/>
            <person name="Grigoriev I.V."/>
            <person name="Nagy L.G."/>
            <person name="Martin F."/>
            <person name="Kauserud H."/>
        </authorList>
    </citation>
    <scope>NUCLEOTIDE SEQUENCE</scope>
    <source>
        <strain evidence="2">9144</strain>
    </source>
</reference>
<keyword evidence="1" id="KW-1133">Transmembrane helix</keyword>
<sequence>MPCWGQRDFPSDTRNIWGRAEPLMDLPLLVLVQSIDSNRVLIDDTRNIWGRAEPLMDLPLLVLVQSIDSNRVLIDALARFLYALSATYIFLSAFLIKCRLLRLCAWTPACTPAHFMLGFVRLTLLLLHRHAARSMFRFFLNQGCCTWATPRCFFIPFVVDIVADSRTIATDTRSICNVIWMRAGIRDTYGYGMAEVVGAYLAQANFLVPVLAGIWKMAVWKGVPIFLPRVFLLRVHRRSPTISRVMSGACTGGNDNGNRGLTAVGAADGT</sequence>
<keyword evidence="1" id="KW-0812">Transmembrane</keyword>
<organism evidence="2 3">
    <name type="scientific">Mycena pura</name>
    <dbReference type="NCBI Taxonomy" id="153505"/>
    <lineage>
        <taxon>Eukaryota</taxon>
        <taxon>Fungi</taxon>
        <taxon>Dikarya</taxon>
        <taxon>Basidiomycota</taxon>
        <taxon>Agaricomycotina</taxon>
        <taxon>Agaricomycetes</taxon>
        <taxon>Agaricomycetidae</taxon>
        <taxon>Agaricales</taxon>
        <taxon>Marasmiineae</taxon>
        <taxon>Mycenaceae</taxon>
        <taxon>Mycena</taxon>
    </lineage>
</organism>
<accession>A0AAD6VJV6</accession>
<evidence type="ECO:0000313" key="3">
    <source>
        <dbReference type="Proteomes" id="UP001219525"/>
    </source>
</evidence>
<feature type="transmembrane region" description="Helical" evidence="1">
    <location>
        <begin position="76"/>
        <end position="94"/>
    </location>
</feature>
<dbReference type="AlphaFoldDB" id="A0AAD6VJV6"/>
<dbReference type="Proteomes" id="UP001219525">
    <property type="component" value="Unassembled WGS sequence"/>
</dbReference>
<keyword evidence="1" id="KW-0472">Membrane</keyword>
<gene>
    <name evidence="2" type="ORF">GGX14DRAFT_563046</name>
</gene>
<dbReference type="EMBL" id="JARJCW010000018">
    <property type="protein sequence ID" value="KAJ7215019.1"/>
    <property type="molecule type" value="Genomic_DNA"/>
</dbReference>
<evidence type="ECO:0000256" key="1">
    <source>
        <dbReference type="SAM" id="Phobius"/>
    </source>
</evidence>
<comment type="caution">
    <text evidence="2">The sequence shown here is derived from an EMBL/GenBank/DDBJ whole genome shotgun (WGS) entry which is preliminary data.</text>
</comment>
<proteinExistence type="predicted"/>
<name>A0AAD6VJV6_9AGAR</name>
<protein>
    <submittedName>
        <fullName evidence="2">Uncharacterized protein</fullName>
    </submittedName>
</protein>
<evidence type="ECO:0000313" key="2">
    <source>
        <dbReference type="EMBL" id="KAJ7215019.1"/>
    </source>
</evidence>